<dbReference type="SUPFAM" id="SSF48108">
    <property type="entry name" value="Carbamoyl phosphate synthetase, large subunit connection domain"/>
    <property type="match status" value="1"/>
</dbReference>
<dbReference type="FunFam" id="3.40.50.20:FF:000001">
    <property type="entry name" value="Carbamoyl-phosphate synthase large chain"/>
    <property type="match status" value="1"/>
</dbReference>
<dbReference type="PROSITE" id="PS51855">
    <property type="entry name" value="MGS"/>
    <property type="match status" value="1"/>
</dbReference>
<dbReference type="InterPro" id="IPR006275">
    <property type="entry name" value="CPSase_lsu"/>
</dbReference>
<dbReference type="AlphaFoldDB" id="A0A0K9PQZ1"/>
<dbReference type="NCBIfam" id="NF003671">
    <property type="entry name" value="PRK05294.1"/>
    <property type="match status" value="1"/>
</dbReference>
<evidence type="ECO:0000256" key="13">
    <source>
        <dbReference type="ARBA" id="ARBA00022975"/>
    </source>
</evidence>
<evidence type="ECO:0000256" key="19">
    <source>
        <dbReference type="ARBA" id="ARBA00044334"/>
    </source>
</evidence>
<dbReference type="GO" id="GO:0005524">
    <property type="term" value="F:ATP binding"/>
    <property type="evidence" value="ECO:0007669"/>
    <property type="project" value="UniProtKB-UniRule"/>
</dbReference>
<dbReference type="HAMAP" id="MF_01210_B">
    <property type="entry name" value="CPSase_L_chain_B"/>
    <property type="match status" value="1"/>
</dbReference>
<keyword evidence="13" id="KW-0665">Pyrimidine biosynthesis</keyword>
<dbReference type="GO" id="GO:0006541">
    <property type="term" value="P:glutamine metabolic process"/>
    <property type="evidence" value="ECO:0000318"/>
    <property type="project" value="GO_Central"/>
</dbReference>
<evidence type="ECO:0000256" key="14">
    <source>
        <dbReference type="ARBA" id="ARBA00023211"/>
    </source>
</evidence>
<keyword evidence="9" id="KW-0677">Repeat</keyword>
<keyword evidence="6" id="KW-0436">Ligase</keyword>
<evidence type="ECO:0000313" key="25">
    <source>
        <dbReference type="EMBL" id="KMZ71384.1"/>
    </source>
</evidence>
<dbReference type="PROSITE" id="PS50975">
    <property type="entry name" value="ATP_GRASP"/>
    <property type="match status" value="2"/>
</dbReference>
<evidence type="ECO:0000259" key="23">
    <source>
        <dbReference type="PROSITE" id="PS50975"/>
    </source>
</evidence>
<dbReference type="SUPFAM" id="SSF56059">
    <property type="entry name" value="Glutathione synthetase ATP-binding domain-like"/>
    <property type="match status" value="2"/>
</dbReference>
<dbReference type="Gene3D" id="3.30.470.20">
    <property type="entry name" value="ATP-grasp fold, B domain"/>
    <property type="match status" value="2"/>
</dbReference>
<gene>
    <name evidence="25" type="ORF">ZOSMA_181G00190</name>
</gene>
<dbReference type="Gene3D" id="1.10.1030.10">
    <property type="entry name" value="Carbamoyl-phosphate synthetase, large subunit oligomerisation domain"/>
    <property type="match status" value="1"/>
</dbReference>
<evidence type="ECO:0000256" key="3">
    <source>
        <dbReference type="ARBA" id="ARBA00009799"/>
    </source>
</evidence>
<evidence type="ECO:0000256" key="11">
    <source>
        <dbReference type="ARBA" id="ARBA00022840"/>
    </source>
</evidence>
<keyword evidence="26" id="KW-1185">Reference proteome</keyword>
<dbReference type="InterPro" id="IPR005479">
    <property type="entry name" value="CPAse_ATP-bd"/>
</dbReference>
<protein>
    <recommendedName>
        <fullName evidence="21">Carbamoyl phosphate synthase arginine-specific large chain, chloroplastic</fullName>
        <ecNumber evidence="16">6.3.4.16</ecNumber>
        <ecNumber evidence="4">6.3.5.5</ecNumber>
    </recommendedName>
    <alternativeName>
        <fullName evidence="18">Ammonium-dependent carbamoyl phosphate synthetase</fullName>
    </alternativeName>
    <alternativeName>
        <fullName evidence="17">Arginine-specific carbamoyl phosphate synthetase, ammonia chain</fullName>
    </alternativeName>
    <alternativeName>
        <fullName evidence="19">Glutamine-dependent carbamoyl phosphate synthetase</fullName>
    </alternativeName>
</protein>
<keyword evidence="7" id="KW-0028">Amino-acid biosynthesis</keyword>
<dbReference type="Pfam" id="PF02786">
    <property type="entry name" value="CPSase_L_D2"/>
    <property type="match status" value="2"/>
</dbReference>
<dbReference type="NCBIfam" id="NF009455">
    <property type="entry name" value="PRK12815.1"/>
    <property type="match status" value="1"/>
</dbReference>
<dbReference type="SUPFAM" id="SSF52335">
    <property type="entry name" value="Methylglyoxal synthase-like"/>
    <property type="match status" value="1"/>
</dbReference>
<evidence type="ECO:0000256" key="9">
    <source>
        <dbReference type="ARBA" id="ARBA00022737"/>
    </source>
</evidence>
<dbReference type="GO" id="GO:0006526">
    <property type="term" value="P:L-arginine biosynthetic process"/>
    <property type="evidence" value="ECO:0007669"/>
    <property type="project" value="UniProtKB-KW"/>
</dbReference>
<dbReference type="Pfam" id="PF25596">
    <property type="entry name" value="CPSase_L_D1"/>
    <property type="match status" value="2"/>
</dbReference>
<evidence type="ECO:0000256" key="21">
    <source>
        <dbReference type="ARBA" id="ARBA00074190"/>
    </source>
</evidence>
<dbReference type="CDD" id="cd01424">
    <property type="entry name" value="MGS_CPS_II"/>
    <property type="match status" value="1"/>
</dbReference>
<evidence type="ECO:0000256" key="6">
    <source>
        <dbReference type="ARBA" id="ARBA00022598"/>
    </source>
</evidence>
<evidence type="ECO:0000256" key="12">
    <source>
        <dbReference type="ARBA" id="ARBA00022842"/>
    </source>
</evidence>
<evidence type="ECO:0000256" key="22">
    <source>
        <dbReference type="PROSITE-ProRule" id="PRU00409"/>
    </source>
</evidence>
<keyword evidence="11 22" id="KW-0067">ATP-binding</keyword>
<dbReference type="SUPFAM" id="SSF52440">
    <property type="entry name" value="PreATP-grasp domain"/>
    <property type="match status" value="2"/>
</dbReference>
<keyword evidence="8" id="KW-0479">Metal-binding</keyword>
<feature type="domain" description="MGS-like" evidence="24">
    <location>
        <begin position="1032"/>
        <end position="1173"/>
    </location>
</feature>
<dbReference type="SMART" id="SM01096">
    <property type="entry name" value="CPSase_L_D3"/>
    <property type="match status" value="1"/>
</dbReference>
<dbReference type="FunFam" id="3.40.50.20:FF:000003">
    <property type="entry name" value="Carbamoyl-phosphate synthase large chain"/>
    <property type="match status" value="1"/>
</dbReference>
<dbReference type="InterPro" id="IPR011761">
    <property type="entry name" value="ATP-grasp"/>
</dbReference>
<dbReference type="Pfam" id="PF02787">
    <property type="entry name" value="CPSase_L_D3"/>
    <property type="match status" value="1"/>
</dbReference>
<dbReference type="UniPathway" id="UPA00070">
    <property type="reaction ID" value="UER00115"/>
</dbReference>
<dbReference type="HAMAP" id="MF_01210_A">
    <property type="entry name" value="CPSase_L_chain_A"/>
    <property type="match status" value="1"/>
</dbReference>
<dbReference type="Gene3D" id="3.40.50.20">
    <property type="match status" value="2"/>
</dbReference>
<evidence type="ECO:0000256" key="16">
    <source>
        <dbReference type="ARBA" id="ARBA00044063"/>
    </source>
</evidence>
<dbReference type="Proteomes" id="UP000036987">
    <property type="component" value="Unassembled WGS sequence"/>
</dbReference>
<organism evidence="25 26">
    <name type="scientific">Zostera marina</name>
    <name type="common">Eelgrass</name>
    <dbReference type="NCBI Taxonomy" id="29655"/>
    <lineage>
        <taxon>Eukaryota</taxon>
        <taxon>Viridiplantae</taxon>
        <taxon>Streptophyta</taxon>
        <taxon>Embryophyta</taxon>
        <taxon>Tracheophyta</taxon>
        <taxon>Spermatophyta</taxon>
        <taxon>Magnoliopsida</taxon>
        <taxon>Liliopsida</taxon>
        <taxon>Zosteraceae</taxon>
        <taxon>Zostera</taxon>
    </lineage>
</organism>
<dbReference type="EC" id="6.3.5.5" evidence="4"/>
<dbReference type="InterPro" id="IPR058047">
    <property type="entry name" value="CPSase_preATP-grasp"/>
</dbReference>
<dbReference type="PRINTS" id="PR00098">
    <property type="entry name" value="CPSASE"/>
</dbReference>
<dbReference type="FunFam" id="3.30.470.20:FF:000013">
    <property type="entry name" value="Carbamoyl-phosphate synthase large chain"/>
    <property type="match status" value="1"/>
</dbReference>
<reference evidence="26" key="1">
    <citation type="journal article" date="2016" name="Nature">
        <title>The genome of the seagrass Zostera marina reveals angiosperm adaptation to the sea.</title>
        <authorList>
            <person name="Olsen J.L."/>
            <person name="Rouze P."/>
            <person name="Verhelst B."/>
            <person name="Lin Y.-C."/>
            <person name="Bayer T."/>
            <person name="Collen J."/>
            <person name="Dattolo E."/>
            <person name="De Paoli E."/>
            <person name="Dittami S."/>
            <person name="Maumus F."/>
            <person name="Michel G."/>
            <person name="Kersting A."/>
            <person name="Lauritano C."/>
            <person name="Lohaus R."/>
            <person name="Toepel M."/>
            <person name="Tonon T."/>
            <person name="Vanneste K."/>
            <person name="Amirebrahimi M."/>
            <person name="Brakel J."/>
            <person name="Bostroem C."/>
            <person name="Chovatia M."/>
            <person name="Grimwood J."/>
            <person name="Jenkins J.W."/>
            <person name="Jueterbock A."/>
            <person name="Mraz A."/>
            <person name="Stam W.T."/>
            <person name="Tice H."/>
            <person name="Bornberg-Bauer E."/>
            <person name="Green P.J."/>
            <person name="Pearson G.A."/>
            <person name="Procaccini G."/>
            <person name="Duarte C.M."/>
            <person name="Schmutz J."/>
            <person name="Reusch T.B.H."/>
            <person name="Van de Peer Y."/>
        </authorList>
    </citation>
    <scope>NUCLEOTIDE SEQUENCE [LARGE SCALE GENOMIC DNA]</scope>
    <source>
        <strain evidence="26">cv. Finnish</strain>
    </source>
</reference>
<keyword evidence="10 22" id="KW-0547">Nucleotide-binding</keyword>
<evidence type="ECO:0000256" key="7">
    <source>
        <dbReference type="ARBA" id="ARBA00022605"/>
    </source>
</evidence>
<comment type="cofactor">
    <cofactor evidence="1">
        <name>Mn(2+)</name>
        <dbReference type="ChEBI" id="CHEBI:29035"/>
    </cofactor>
</comment>
<comment type="pathway">
    <text evidence="2">Amino-acid biosynthesis; L-arginine biosynthesis; carbamoyl phosphate from bicarbonate: step 1/1.</text>
</comment>
<evidence type="ECO:0000313" key="26">
    <source>
        <dbReference type="Proteomes" id="UP000036987"/>
    </source>
</evidence>
<comment type="caution">
    <text evidence="25">The sequence shown here is derived from an EMBL/GenBank/DDBJ whole genome shotgun (WGS) entry which is preliminary data.</text>
</comment>
<dbReference type="GO" id="GO:0004088">
    <property type="term" value="F:carbamoyl-phosphate synthase (glutamine-hydrolyzing) activity"/>
    <property type="evidence" value="ECO:0007669"/>
    <property type="project" value="UniProtKB-EC"/>
</dbReference>
<proteinExistence type="inferred from homology"/>
<keyword evidence="5" id="KW-0055">Arginine biosynthesis</keyword>
<comment type="similarity">
    <text evidence="3">Belongs to the CarB family.</text>
</comment>
<dbReference type="InterPro" id="IPR011607">
    <property type="entry name" value="MGS-like_dom"/>
</dbReference>
<dbReference type="Gene3D" id="3.40.50.1380">
    <property type="entry name" value="Methylglyoxal synthase-like domain"/>
    <property type="match status" value="1"/>
</dbReference>
<evidence type="ECO:0000256" key="2">
    <source>
        <dbReference type="ARBA" id="ARBA00005077"/>
    </source>
</evidence>
<comment type="subunit">
    <text evidence="15">Heterodimer composed of 2 chains; the small (or glutamine) chain promotes the hydrolysis of glutamine to ammonia, which is used by the large (or ammonia) chain to synthesize carbamoyl phosphate.</text>
</comment>
<dbReference type="GO" id="GO:0044205">
    <property type="term" value="P:'de novo' UMP biosynthetic process"/>
    <property type="evidence" value="ECO:0007669"/>
    <property type="project" value="UniProtKB-UniPathway"/>
</dbReference>
<feature type="domain" description="ATP-grasp" evidence="23">
    <location>
        <begin position="772"/>
        <end position="965"/>
    </location>
</feature>
<dbReference type="OMA" id="FPFNKFP"/>
<dbReference type="FunFam" id="3.30.1490.20:FF:000001">
    <property type="entry name" value="Carbamoyl-phosphate synthase large chain"/>
    <property type="match status" value="1"/>
</dbReference>
<dbReference type="FunFam" id="1.10.1030.10:FF:000002">
    <property type="entry name" value="Carbamoyl-phosphate synthase large chain"/>
    <property type="match status" value="1"/>
</dbReference>
<comment type="catalytic activity">
    <reaction evidence="20">
        <text>hydrogencarbonate + NH4(+) + 2 ATP = carbamoyl phosphate + 2 ADP + phosphate + 2 H(+)</text>
        <dbReference type="Rhea" id="RHEA:18029"/>
        <dbReference type="ChEBI" id="CHEBI:15378"/>
        <dbReference type="ChEBI" id="CHEBI:17544"/>
        <dbReference type="ChEBI" id="CHEBI:28938"/>
        <dbReference type="ChEBI" id="CHEBI:30616"/>
        <dbReference type="ChEBI" id="CHEBI:43474"/>
        <dbReference type="ChEBI" id="CHEBI:58228"/>
        <dbReference type="ChEBI" id="CHEBI:456216"/>
        <dbReference type="EC" id="6.3.4.16"/>
    </reaction>
</comment>
<dbReference type="InterPro" id="IPR013815">
    <property type="entry name" value="ATP_grasp_subdomain_1"/>
</dbReference>
<dbReference type="PANTHER" id="PTHR11405:SF53">
    <property type="entry name" value="CARBAMOYL-PHOSPHATE SYNTHASE [AMMONIA], MITOCHONDRIAL"/>
    <property type="match status" value="1"/>
</dbReference>
<dbReference type="PROSITE" id="PS00866">
    <property type="entry name" value="CPSASE_1"/>
    <property type="match status" value="2"/>
</dbReference>
<dbReference type="EMBL" id="LFYR01000676">
    <property type="protein sequence ID" value="KMZ71384.1"/>
    <property type="molecule type" value="Genomic_DNA"/>
</dbReference>
<dbReference type="Gene3D" id="3.30.1490.20">
    <property type="entry name" value="ATP-grasp fold, A domain"/>
    <property type="match status" value="1"/>
</dbReference>
<evidence type="ECO:0000256" key="15">
    <source>
        <dbReference type="ARBA" id="ARBA00044031"/>
    </source>
</evidence>
<dbReference type="SMART" id="SM00851">
    <property type="entry name" value="MGS"/>
    <property type="match status" value="1"/>
</dbReference>
<dbReference type="Pfam" id="PF02142">
    <property type="entry name" value="MGS"/>
    <property type="match status" value="1"/>
</dbReference>
<evidence type="ECO:0000256" key="10">
    <source>
        <dbReference type="ARBA" id="ARBA00022741"/>
    </source>
</evidence>
<dbReference type="InterPro" id="IPR036897">
    <property type="entry name" value="CarbamoylP_synth_lsu_oligo_sf"/>
</dbReference>
<dbReference type="InterPro" id="IPR036914">
    <property type="entry name" value="MGS-like_dom_sf"/>
</dbReference>
<keyword evidence="14" id="KW-0464">Manganese</keyword>
<feature type="domain" description="ATP-grasp" evidence="23">
    <location>
        <begin position="214"/>
        <end position="410"/>
    </location>
</feature>
<dbReference type="NCBIfam" id="TIGR01369">
    <property type="entry name" value="CPSaseII_lrg"/>
    <property type="match status" value="1"/>
</dbReference>
<sequence length="1185" mass="129793">MGLLAIPKSSFHSSLLRPTPHRSSRRHYFLSPLSAITLSHLPLPNRHNLRITRAKHSNNDLSVRCCASQSTLPPPTSFQPRSGKRTDIKKILILGAGPIVIGQACEFDYSGTQACKAIKDEGYEVILLNSNPATIMTDPDLADRTYVAPMTPELVVQIIEQERPDAILPTMGGQTALNLAVSLAESGVLAKYNVELIGAKLDAIKKAEDRDLFKKAMKNIGVNTPPSGIGTTMEDCFAIAEEIGNFPLIIRPAFTLGGTGGGIAYNKEEFELICKSGLAASRTSQVLVEKSLLGWKEYELEVMRDLADNVVIICSIENIDPMGVHTGDSITVAPAQTLTDKEYQRLRDYSVAIIREIGVECGGSNVQFAVNPVDGEVMVIEMNPRVSRSSALASKATGFPIAKMAAKLSVGYTLDQIPNDITKKTPASFEPSIDYVVTKIPRFAFEKFPGSQSTLSTQMKSVGEAMALGRTFQESFQKAVRSLECGYSGWGCAKIRELDMDSDQLKYSLRVPNPDRIHAIYAAMKRGMNVDEIHELSYIDKWFLSQLKELVDVEQFLLSRKISQLSKVDLFEVKKRGFSDVQIAYATGSSEREVRSRRLSFGVIPTFKRVDTCAAEFEANTPYMYSSYDFECESAPTKNKKVLILGGGPNRIGQGIEFDYCCCHASFALQQEGYETIMMNSNPETVSTDYDTSDRLYFEPLTVEDVLNVIDLERPDGIIVQFGGQTPLKLALPLQYYLEENKLLSSSGLGHVMIWGTSPDSIDAAEDRKRFNAILEELGIEQPKGGIAKSEADALAIAKDVGYPVVVRPSYVLGGRAMEIVYEDERLIKYLENAVKVDPERPVLIDKYLSDATEIDVDSLADSKGNVVIGGIMEHIEQAGVHSGDSACSLPTKTISENNLETIRSWTIKLAKRLNVCGLMNCQYAITTCQKVYLLEANPRASRTVPFVSKAIGHPLAKYAALVMSGKTLQEINHTVEIIPAHVSVKEAVLPFEKFQGCDVLLGPEMRSTGEVMGIDYEFSAAFAKAQIAAGQKLPLAGNVFISVNDLTKKHLASIAIGFQSLGFGLIATSGTARVLELEGITVERVLKMHEGRPHAGDMVANGRIQVMVITSSDDLVDKNDGMVLKRMGLAYKIPLITTIAGALASLEAIKSMKLSPVKMLALQDFFLTHVETNNDNLQTMSTNS</sequence>
<dbReference type="GO" id="GO:0004087">
    <property type="term" value="F:carbamoyl-phosphate synthase (ammonia) activity"/>
    <property type="evidence" value="ECO:0000318"/>
    <property type="project" value="GO_Central"/>
</dbReference>
<dbReference type="STRING" id="29655.A0A0K9PQZ1"/>
<dbReference type="GO" id="GO:0046872">
    <property type="term" value="F:metal ion binding"/>
    <property type="evidence" value="ECO:0007669"/>
    <property type="project" value="UniProtKB-KW"/>
</dbReference>
<dbReference type="InterPro" id="IPR005480">
    <property type="entry name" value="CPSase_lsu_oligo"/>
</dbReference>
<evidence type="ECO:0000256" key="1">
    <source>
        <dbReference type="ARBA" id="ARBA00001936"/>
    </source>
</evidence>
<name>A0A0K9PQZ1_ZOSMR</name>
<accession>A0A0K9PQZ1</accession>
<dbReference type="InterPro" id="IPR016185">
    <property type="entry name" value="PreATP-grasp_dom_sf"/>
</dbReference>
<dbReference type="InterPro" id="IPR033937">
    <property type="entry name" value="MGS_CPS_CarB"/>
</dbReference>
<dbReference type="OrthoDB" id="434at2759"/>
<evidence type="ECO:0000256" key="17">
    <source>
        <dbReference type="ARBA" id="ARBA00044249"/>
    </source>
</evidence>
<evidence type="ECO:0000259" key="24">
    <source>
        <dbReference type="PROSITE" id="PS51855"/>
    </source>
</evidence>
<dbReference type="FunFam" id="3.30.470.20:FF:000007">
    <property type="entry name" value="Carbamoyl-phosphate synthase large chain"/>
    <property type="match status" value="1"/>
</dbReference>
<dbReference type="EC" id="6.3.4.16" evidence="16"/>
<dbReference type="GO" id="GO:0005737">
    <property type="term" value="C:cytoplasm"/>
    <property type="evidence" value="ECO:0000318"/>
    <property type="project" value="GO_Central"/>
</dbReference>
<dbReference type="PANTHER" id="PTHR11405">
    <property type="entry name" value="CARBAMOYLTRANSFERASE FAMILY MEMBER"/>
    <property type="match status" value="1"/>
</dbReference>
<evidence type="ECO:0000256" key="20">
    <source>
        <dbReference type="ARBA" id="ARBA00047359"/>
    </source>
</evidence>
<evidence type="ECO:0000256" key="18">
    <source>
        <dbReference type="ARBA" id="ARBA00044318"/>
    </source>
</evidence>
<keyword evidence="12" id="KW-0460">Magnesium</keyword>
<dbReference type="InterPro" id="IPR005483">
    <property type="entry name" value="CPSase_dom"/>
</dbReference>
<evidence type="ECO:0000256" key="5">
    <source>
        <dbReference type="ARBA" id="ARBA00022571"/>
    </source>
</evidence>
<evidence type="ECO:0000256" key="8">
    <source>
        <dbReference type="ARBA" id="ARBA00022723"/>
    </source>
</evidence>
<evidence type="ECO:0000256" key="4">
    <source>
        <dbReference type="ARBA" id="ARBA00012738"/>
    </source>
</evidence>
<dbReference type="FunFam" id="3.40.50.1380:FF:000013">
    <property type="entry name" value="Carbamoyl-phosphate synthase large chain"/>
    <property type="match status" value="1"/>
</dbReference>
<dbReference type="PROSITE" id="PS00867">
    <property type="entry name" value="CPSASE_2"/>
    <property type="match status" value="2"/>
</dbReference>